<dbReference type="InterPro" id="IPR036312">
    <property type="entry name" value="Bifun_inhib/LTP/seed_sf"/>
</dbReference>
<protein>
    <recommendedName>
        <fullName evidence="3">Bifunctional inhibitor/plant lipid transfer protein/seed storage helical domain-containing protein</fullName>
    </recommendedName>
</protein>
<evidence type="ECO:0008006" key="3">
    <source>
        <dbReference type="Google" id="ProtNLM"/>
    </source>
</evidence>
<reference evidence="1 2" key="1">
    <citation type="submission" date="2024-08" db="EMBL/GenBank/DDBJ databases">
        <title>Insights into the chromosomal genome structure of Flemingia macrophylla.</title>
        <authorList>
            <person name="Ding Y."/>
            <person name="Zhao Y."/>
            <person name="Bi W."/>
            <person name="Wu M."/>
            <person name="Zhao G."/>
            <person name="Gong Y."/>
            <person name="Li W."/>
            <person name="Zhang P."/>
        </authorList>
    </citation>
    <scope>NUCLEOTIDE SEQUENCE [LARGE SCALE GENOMIC DNA]</scope>
    <source>
        <strain evidence="1">DYQJB</strain>
        <tissue evidence="1">Leaf</tissue>
    </source>
</reference>
<dbReference type="EMBL" id="JBGMDY010000009">
    <property type="protein sequence ID" value="KAL2322449.1"/>
    <property type="molecule type" value="Genomic_DNA"/>
</dbReference>
<dbReference type="Proteomes" id="UP001603857">
    <property type="component" value="Unassembled WGS sequence"/>
</dbReference>
<organism evidence="1 2">
    <name type="scientific">Flemingia macrophylla</name>
    <dbReference type="NCBI Taxonomy" id="520843"/>
    <lineage>
        <taxon>Eukaryota</taxon>
        <taxon>Viridiplantae</taxon>
        <taxon>Streptophyta</taxon>
        <taxon>Embryophyta</taxon>
        <taxon>Tracheophyta</taxon>
        <taxon>Spermatophyta</taxon>
        <taxon>Magnoliopsida</taxon>
        <taxon>eudicotyledons</taxon>
        <taxon>Gunneridae</taxon>
        <taxon>Pentapetalae</taxon>
        <taxon>rosids</taxon>
        <taxon>fabids</taxon>
        <taxon>Fabales</taxon>
        <taxon>Fabaceae</taxon>
        <taxon>Papilionoideae</taxon>
        <taxon>50 kb inversion clade</taxon>
        <taxon>NPAAA clade</taxon>
        <taxon>indigoferoid/millettioid clade</taxon>
        <taxon>Phaseoleae</taxon>
        <taxon>Flemingia</taxon>
    </lineage>
</organism>
<name>A0ABD1LFZ2_9FABA</name>
<accession>A0ABD1LFZ2</accession>
<comment type="caution">
    <text evidence="1">The sequence shown here is derived from an EMBL/GenBank/DDBJ whole genome shotgun (WGS) entry which is preliminary data.</text>
</comment>
<keyword evidence="2" id="KW-1185">Reference proteome</keyword>
<dbReference type="AlphaFoldDB" id="A0ABD1LFZ2"/>
<sequence length="103" mass="11354">MAYGLSITRFTASQVPPTCKGYEPLLFQCVPYLVAEGQTASPHCCDGAKVAFQRANNPQAIKNFCSCLVDAGPYLNFLPSQEVQLPIDCKIRPSFDMRKCIYG</sequence>
<evidence type="ECO:0000313" key="1">
    <source>
        <dbReference type="EMBL" id="KAL2322449.1"/>
    </source>
</evidence>
<evidence type="ECO:0000313" key="2">
    <source>
        <dbReference type="Proteomes" id="UP001603857"/>
    </source>
</evidence>
<dbReference type="Gene3D" id="1.10.110.10">
    <property type="entry name" value="Plant lipid-transfer and hydrophobic proteins"/>
    <property type="match status" value="1"/>
</dbReference>
<proteinExistence type="predicted"/>
<gene>
    <name evidence="1" type="ORF">Fmac_026828</name>
</gene>
<dbReference type="SUPFAM" id="SSF47699">
    <property type="entry name" value="Bifunctional inhibitor/lipid-transfer protein/seed storage 2S albumin"/>
    <property type="match status" value="1"/>
</dbReference>